<feature type="compositionally biased region" description="Basic and acidic residues" evidence="7">
    <location>
        <begin position="319"/>
        <end position="375"/>
    </location>
</feature>
<dbReference type="RefSeq" id="XP_018023106.1">
    <property type="nucleotide sequence ID" value="XM_018167617.2"/>
</dbReference>
<evidence type="ECO:0000256" key="1">
    <source>
        <dbReference type="ARBA" id="ARBA00004123"/>
    </source>
</evidence>
<dbReference type="Proteomes" id="UP000694843">
    <property type="component" value="Unplaced"/>
</dbReference>
<evidence type="ECO:0000313" key="9">
    <source>
        <dbReference type="Proteomes" id="UP000694843"/>
    </source>
</evidence>
<dbReference type="PRINTS" id="PR00153">
    <property type="entry name" value="CSAPPISMRASE"/>
</dbReference>
<comment type="subunit">
    <text evidence="6">Part of the activated spliceosome B/catalytic step 1 spliceosome, one of the forms of the spliceosome which has a well-formed active site but still cannot catalyze the branching reaction and is composed at least of 52 proteins, the U2, U5 and U6 snRNAs and the pre-mRNA. Recruited during early steps of activated spliceosome B maturation, it is probably one of the first proteins released from this complex as he matures to the spliceosome C complex. Component of the minor spliceosome, which splices U12-type introns.</text>
</comment>
<dbReference type="InterPro" id="IPR020892">
    <property type="entry name" value="Cyclophilin-type_PPIase_CS"/>
</dbReference>
<name>A0A8B7PCX8_HYAAZ</name>
<dbReference type="OrthoDB" id="442970at2759"/>
<keyword evidence="9" id="KW-1185">Reference proteome</keyword>
<accession>A0A8B7PCX8</accession>
<dbReference type="SUPFAM" id="SSF50891">
    <property type="entry name" value="Cyclophilin-like"/>
    <property type="match status" value="1"/>
</dbReference>
<dbReference type="InterPro" id="IPR044666">
    <property type="entry name" value="Cyclophilin_A-like"/>
</dbReference>
<evidence type="ECO:0000256" key="5">
    <source>
        <dbReference type="ARBA" id="ARBA00042090"/>
    </source>
</evidence>
<dbReference type="PROSITE" id="PS50072">
    <property type="entry name" value="CSA_PPIASE_2"/>
    <property type="match status" value="1"/>
</dbReference>
<dbReference type="GO" id="GO:0071013">
    <property type="term" value="C:catalytic step 2 spliceosome"/>
    <property type="evidence" value="ECO:0007669"/>
    <property type="project" value="TreeGrafter"/>
</dbReference>
<feature type="compositionally biased region" description="Basic and acidic residues" evidence="7">
    <location>
        <begin position="283"/>
        <end position="292"/>
    </location>
</feature>
<dbReference type="Gene3D" id="2.40.100.10">
    <property type="entry name" value="Cyclophilin-like"/>
    <property type="match status" value="1"/>
</dbReference>
<feature type="region of interest" description="Disordered" evidence="7">
    <location>
        <begin position="274"/>
        <end position="410"/>
    </location>
</feature>
<feature type="region of interest" description="Disordered" evidence="7">
    <location>
        <begin position="221"/>
        <end position="247"/>
    </location>
</feature>
<evidence type="ECO:0000256" key="2">
    <source>
        <dbReference type="ARBA" id="ARBA00007365"/>
    </source>
</evidence>
<feature type="domain" description="PPIase cyclophilin-type" evidence="8">
    <location>
        <begin position="19"/>
        <end position="166"/>
    </location>
</feature>
<evidence type="ECO:0000256" key="7">
    <source>
        <dbReference type="SAM" id="MobiDB-lite"/>
    </source>
</evidence>
<comment type="similarity">
    <text evidence="2">Belongs to the cyclophilin-type PPIase family.</text>
</comment>
<feature type="compositionally biased region" description="Acidic residues" evidence="7">
    <location>
        <begin position="492"/>
        <end position="501"/>
    </location>
</feature>
<dbReference type="PANTHER" id="PTHR45625">
    <property type="entry name" value="PEPTIDYL-PROLYL CIS-TRANS ISOMERASE-RELATED"/>
    <property type="match status" value="1"/>
</dbReference>
<gene>
    <name evidence="10" type="primary">LOC108679092</name>
</gene>
<dbReference type="Pfam" id="PF00160">
    <property type="entry name" value="Pro_isomerase"/>
    <property type="match status" value="1"/>
</dbReference>
<organism evidence="9 10">
    <name type="scientific">Hyalella azteca</name>
    <name type="common">Amphipod</name>
    <dbReference type="NCBI Taxonomy" id="294128"/>
    <lineage>
        <taxon>Eukaryota</taxon>
        <taxon>Metazoa</taxon>
        <taxon>Ecdysozoa</taxon>
        <taxon>Arthropoda</taxon>
        <taxon>Crustacea</taxon>
        <taxon>Multicrustacea</taxon>
        <taxon>Malacostraca</taxon>
        <taxon>Eumalacostraca</taxon>
        <taxon>Peracarida</taxon>
        <taxon>Amphipoda</taxon>
        <taxon>Senticaudata</taxon>
        <taxon>Talitrida</taxon>
        <taxon>Talitroidea</taxon>
        <taxon>Hyalellidae</taxon>
        <taxon>Hyalella</taxon>
    </lineage>
</organism>
<dbReference type="AlphaFoldDB" id="A0A8B7PCX8"/>
<evidence type="ECO:0000256" key="6">
    <source>
        <dbReference type="ARBA" id="ARBA00046368"/>
    </source>
</evidence>
<dbReference type="GO" id="GO:0003755">
    <property type="term" value="F:peptidyl-prolyl cis-trans isomerase activity"/>
    <property type="evidence" value="ECO:0007669"/>
    <property type="project" value="InterPro"/>
</dbReference>
<keyword evidence="3" id="KW-0539">Nucleus</keyword>
<feature type="region of interest" description="Disordered" evidence="7">
    <location>
        <begin position="474"/>
        <end position="552"/>
    </location>
</feature>
<evidence type="ECO:0000259" key="8">
    <source>
        <dbReference type="PROSITE" id="PS50072"/>
    </source>
</evidence>
<evidence type="ECO:0000256" key="4">
    <source>
        <dbReference type="ARBA" id="ARBA00040027"/>
    </source>
</evidence>
<sequence length="552" mass="61876">MSNIYIQEPPTEGKVLLTTSAGEIEIELWSKEAPLACRNFVQLCLEGYYNKTVFHRVIPGFIVQGGDPLGTGEGGASIYGKPFKDEFHSRLRFVRRGLVAMANAGANDNSSQFFFTLGPCKELNNKHTIFGKVAGDTLYNLPRFEEGDIGKNDRPVYPHSIIKTEVLLNPFPDIVPRETIANEIPKEERKKKKKGVKNFSLLSFGGEAEEDEAEVISATKAIGGSGGSEPSLVEAPGNSKETTNTTQKILDRLRQLSEDYSKSKELALMNKTVASSDDCDDGEGAKENHHGSQMDTTASIDQKNNGESDSLKEKRKGNISHDEEYKRKTNREKNNKDPESEKRIDKPLKSKHTNDSDRIRENDQSASSKELKEANELVDVSGIKPDLSKASAKNEASLQEMDEEKAKNVSAVRAEIKQLKRELKGRDGKTSAVQEYLQQKQMFMDQKKNFSKKRSERENITMLLVEKFSKKVKTAQVADDDDSKAEEKFKGDDDDENEDGDGWIRHKMVFEDNAPVLAKDASTKDDSWYALDDPRHPVNKRRRGETVVPSHR</sequence>
<dbReference type="FunFam" id="2.40.100.10:FF:000007">
    <property type="entry name" value="Peptidyl-prolyl cis-trans isomerase CWC27 homolog"/>
    <property type="match status" value="1"/>
</dbReference>
<feature type="compositionally biased region" description="Polar residues" evidence="7">
    <location>
        <begin position="293"/>
        <end position="303"/>
    </location>
</feature>
<evidence type="ECO:0000256" key="3">
    <source>
        <dbReference type="ARBA" id="ARBA00023242"/>
    </source>
</evidence>
<feature type="compositionally biased region" description="Basic and acidic residues" evidence="7">
    <location>
        <begin position="521"/>
        <end position="536"/>
    </location>
</feature>
<protein>
    <recommendedName>
        <fullName evidence="4">Spliceosome-associated protein CWC27 homolog</fullName>
    </recommendedName>
    <alternativeName>
        <fullName evidence="5">Probable inactive peptidyl-prolyl cis-trans isomerase CWC27 homolog</fullName>
    </alternativeName>
</protein>
<dbReference type="InterPro" id="IPR029000">
    <property type="entry name" value="Cyclophilin-like_dom_sf"/>
</dbReference>
<dbReference type="PANTHER" id="PTHR45625:SF6">
    <property type="entry name" value="SPLICEOSOME-ASSOCIATED PROTEIN CWC27 HOMOLOG"/>
    <property type="match status" value="1"/>
</dbReference>
<dbReference type="KEGG" id="hazt:108679092"/>
<dbReference type="PROSITE" id="PS00170">
    <property type="entry name" value="CSA_PPIASE_1"/>
    <property type="match status" value="1"/>
</dbReference>
<dbReference type="CDD" id="cd01925">
    <property type="entry name" value="cyclophilin_CeCYP16-like"/>
    <property type="match status" value="1"/>
</dbReference>
<evidence type="ECO:0000313" key="10">
    <source>
        <dbReference type="RefSeq" id="XP_018023106.1"/>
    </source>
</evidence>
<dbReference type="GO" id="GO:0006457">
    <property type="term" value="P:protein folding"/>
    <property type="evidence" value="ECO:0007669"/>
    <property type="project" value="InterPro"/>
</dbReference>
<dbReference type="GeneID" id="108679092"/>
<comment type="subcellular location">
    <subcellularLocation>
        <location evidence="1">Nucleus</location>
    </subcellularLocation>
</comment>
<dbReference type="InterPro" id="IPR002130">
    <property type="entry name" value="Cyclophilin-type_PPIase_dom"/>
</dbReference>
<reference evidence="10" key="1">
    <citation type="submission" date="2025-08" db="UniProtKB">
        <authorList>
            <consortium name="RefSeq"/>
        </authorList>
    </citation>
    <scope>IDENTIFICATION</scope>
    <source>
        <tissue evidence="10">Whole organism</tissue>
    </source>
</reference>
<dbReference type="OMA" id="EWVTHEL"/>
<proteinExistence type="inferred from homology"/>